<comment type="similarity">
    <text evidence="2 11">Belongs to the FGGY kinase family.</text>
</comment>
<dbReference type="PROSITE" id="PS00933">
    <property type="entry name" value="FGGY_KINASES_1"/>
    <property type="match status" value="1"/>
</dbReference>
<evidence type="ECO:0000256" key="8">
    <source>
        <dbReference type="ARBA" id="ARBA00022840"/>
    </source>
</evidence>
<dbReference type="GO" id="GO:0004370">
    <property type="term" value="F:glycerol kinase activity"/>
    <property type="evidence" value="ECO:0007669"/>
    <property type="project" value="UniProtKB-EC"/>
</dbReference>
<dbReference type="EMBL" id="CCSB01000004">
    <property type="protein sequence ID" value="CDZ79157.1"/>
    <property type="molecule type" value="Genomic_DNA"/>
</dbReference>
<dbReference type="FunFam" id="3.30.420.40:FF:000007">
    <property type="entry name" value="Glycerol kinase"/>
    <property type="match status" value="1"/>
</dbReference>
<evidence type="ECO:0000259" key="12">
    <source>
        <dbReference type="Pfam" id="PF00370"/>
    </source>
</evidence>
<evidence type="ECO:0000256" key="7">
    <source>
        <dbReference type="ARBA" id="ARBA00022798"/>
    </source>
</evidence>
<keyword evidence="5" id="KW-0547">Nucleotide-binding</keyword>
<dbReference type="Pfam" id="PF00370">
    <property type="entry name" value="FGGY_N"/>
    <property type="match status" value="1"/>
</dbReference>
<reference evidence="14 15" key="1">
    <citation type="submission" date="2014-06" db="EMBL/GenBank/DDBJ databases">
        <authorList>
            <person name="Urmite Genomes Urmite Genomes"/>
        </authorList>
    </citation>
    <scope>NUCLEOTIDE SEQUENCE [LARGE SCALE GENOMIC DNA]</scope>
</reference>
<dbReference type="Gene3D" id="3.30.420.40">
    <property type="match status" value="2"/>
</dbReference>
<evidence type="ECO:0000256" key="5">
    <source>
        <dbReference type="ARBA" id="ARBA00022741"/>
    </source>
</evidence>
<dbReference type="RefSeq" id="WP_044012316.1">
    <property type="nucleotide sequence ID" value="NZ_CCVW01000004.1"/>
</dbReference>
<dbReference type="STRING" id="1034943.BN59_03475"/>
<keyword evidence="15" id="KW-1185">Reference proteome</keyword>
<dbReference type="PANTHER" id="PTHR10196">
    <property type="entry name" value="SUGAR KINASE"/>
    <property type="match status" value="1"/>
</dbReference>
<dbReference type="AlphaFoldDB" id="A0A078L1M6"/>
<gene>
    <name evidence="14" type="primary">glpK</name>
    <name evidence="14" type="ORF">BN59_03475</name>
</gene>
<accession>A0A078L1M6</accession>
<name>A0A078L1M6_9GAMM</name>
<dbReference type="EC" id="2.7.1.30" evidence="3"/>
<dbReference type="GO" id="GO:0005829">
    <property type="term" value="C:cytosol"/>
    <property type="evidence" value="ECO:0007669"/>
    <property type="project" value="TreeGrafter"/>
</dbReference>
<proteinExistence type="inferred from homology"/>
<evidence type="ECO:0000256" key="6">
    <source>
        <dbReference type="ARBA" id="ARBA00022777"/>
    </source>
</evidence>
<dbReference type="SUPFAM" id="SSF53067">
    <property type="entry name" value="Actin-like ATPase domain"/>
    <property type="match status" value="2"/>
</dbReference>
<evidence type="ECO:0000259" key="13">
    <source>
        <dbReference type="Pfam" id="PF02782"/>
    </source>
</evidence>
<evidence type="ECO:0000256" key="9">
    <source>
        <dbReference type="ARBA" id="ARBA00043149"/>
    </source>
</evidence>
<dbReference type="InterPro" id="IPR005999">
    <property type="entry name" value="Glycerol_kin"/>
</dbReference>
<evidence type="ECO:0000256" key="11">
    <source>
        <dbReference type="RuleBase" id="RU003733"/>
    </source>
</evidence>
<dbReference type="CDD" id="cd07786">
    <property type="entry name" value="FGGY_EcGK_like"/>
    <property type="match status" value="1"/>
</dbReference>
<dbReference type="InterPro" id="IPR018484">
    <property type="entry name" value="FGGY_N"/>
</dbReference>
<evidence type="ECO:0000256" key="10">
    <source>
        <dbReference type="ARBA" id="ARBA00052101"/>
    </source>
</evidence>
<dbReference type="GO" id="GO:0005524">
    <property type="term" value="F:ATP binding"/>
    <property type="evidence" value="ECO:0007669"/>
    <property type="project" value="UniProtKB-KW"/>
</dbReference>
<comment type="catalytic activity">
    <reaction evidence="10">
        <text>glycerol + ATP = sn-glycerol 3-phosphate + ADP + H(+)</text>
        <dbReference type="Rhea" id="RHEA:21644"/>
        <dbReference type="ChEBI" id="CHEBI:15378"/>
        <dbReference type="ChEBI" id="CHEBI:17754"/>
        <dbReference type="ChEBI" id="CHEBI:30616"/>
        <dbReference type="ChEBI" id="CHEBI:57597"/>
        <dbReference type="ChEBI" id="CHEBI:456216"/>
        <dbReference type="EC" id="2.7.1.30"/>
    </reaction>
</comment>
<dbReference type="Pfam" id="PF02782">
    <property type="entry name" value="FGGY_C"/>
    <property type="match status" value="1"/>
</dbReference>
<keyword evidence="7" id="KW-0319">Glycerol metabolism</keyword>
<evidence type="ECO:0000256" key="3">
    <source>
        <dbReference type="ARBA" id="ARBA00012099"/>
    </source>
</evidence>
<dbReference type="InterPro" id="IPR018485">
    <property type="entry name" value="FGGY_C"/>
</dbReference>
<keyword evidence="8" id="KW-0067">ATP-binding</keyword>
<protein>
    <recommendedName>
        <fullName evidence="3">glycerol kinase</fullName>
        <ecNumber evidence="3">2.7.1.30</ecNumber>
    </recommendedName>
    <alternativeName>
        <fullName evidence="9">ATP:glycerol 3-phosphotransferase</fullName>
    </alternativeName>
</protein>
<dbReference type="Proteomes" id="UP000044071">
    <property type="component" value="Unassembled WGS sequence"/>
</dbReference>
<dbReference type="InterPro" id="IPR000577">
    <property type="entry name" value="Carb_kinase_FGGY"/>
</dbReference>
<dbReference type="GO" id="GO:0019563">
    <property type="term" value="P:glycerol catabolic process"/>
    <property type="evidence" value="ECO:0007669"/>
    <property type="project" value="TreeGrafter"/>
</dbReference>
<dbReference type="GO" id="GO:0006072">
    <property type="term" value="P:glycerol-3-phosphate metabolic process"/>
    <property type="evidence" value="ECO:0007669"/>
    <property type="project" value="InterPro"/>
</dbReference>
<dbReference type="InterPro" id="IPR043129">
    <property type="entry name" value="ATPase_NBD"/>
</dbReference>
<feature type="domain" description="Carbohydrate kinase FGGY C-terminal" evidence="13">
    <location>
        <begin position="255"/>
        <end position="443"/>
    </location>
</feature>
<sequence>MTYLLAIDQGTSSTRAMLYTASGELVTASQYSLNQFYPQPGWVEHDPEEIWQKTLKAMQDVTRRVNTKEVIACGITNQRETTLIWDKQSGKCLAPAIVWQDRRTQAFCESLIDKTAFIQAKTGLLPDPYFSASKLHWLLQNIPEARTLAAKNQLAFGTIDSFLVWRLTGNKVHCTDISNASRTMLFNIFEQRWDEELLALFDIPVSVLPEVCSSDNHFGLINNKELNLSIPIRAVVGDQQAALIGQRCFNHGMIKATYGTGGFLLMNTGNKPVMSKHKLLTTIAYQIKGETSYGLEGSIYQAGTTVKWLRDELKLFENAADTEGLAKSLQSNEGVYLVPSFTGLGAPHWLATAGAAIVGLARTSNRAHFARAALESVCYQTRDVLTCMREDSGMELSLLRVDGGMAANQWFLQFLSSQCGLAVQRPVDIETTAQGAAILAALSCGLADSLEELQKSWSCQHEFQPEDRESIETEYQGWQRALRMVKAGGV</sequence>
<dbReference type="OrthoDB" id="9805576at2"/>
<evidence type="ECO:0000313" key="14">
    <source>
        <dbReference type="EMBL" id="CDZ79157.1"/>
    </source>
</evidence>
<evidence type="ECO:0000256" key="2">
    <source>
        <dbReference type="ARBA" id="ARBA00009156"/>
    </source>
</evidence>
<dbReference type="PROSITE" id="PS00445">
    <property type="entry name" value="FGGY_KINASES_2"/>
    <property type="match status" value="1"/>
</dbReference>
<dbReference type="NCBIfam" id="NF000756">
    <property type="entry name" value="PRK00047.1"/>
    <property type="match status" value="1"/>
</dbReference>
<dbReference type="NCBIfam" id="TIGR01311">
    <property type="entry name" value="glycerol_kin"/>
    <property type="match status" value="1"/>
</dbReference>
<comment type="pathway">
    <text evidence="1">Polyol metabolism; glycerol degradation via glycerol kinase pathway; sn-glycerol 3-phosphate from glycerol: step 1/1.</text>
</comment>
<keyword evidence="6 11" id="KW-0418">Kinase</keyword>
<evidence type="ECO:0000313" key="15">
    <source>
        <dbReference type="Proteomes" id="UP000044071"/>
    </source>
</evidence>
<dbReference type="InterPro" id="IPR018483">
    <property type="entry name" value="Carb_kinase_FGGY_CS"/>
</dbReference>
<dbReference type="eggNOG" id="COG0554">
    <property type="taxonomic scope" value="Bacteria"/>
</dbReference>
<dbReference type="FunFam" id="3.30.420.40:FF:000177">
    <property type="entry name" value="Glycerol kinase"/>
    <property type="match status" value="1"/>
</dbReference>
<feature type="domain" description="Carbohydrate kinase FGGY N-terminal" evidence="12">
    <location>
        <begin position="3"/>
        <end position="245"/>
    </location>
</feature>
<organism evidence="14 15">
    <name type="scientific">Legionella massiliensis</name>
    <dbReference type="NCBI Taxonomy" id="1034943"/>
    <lineage>
        <taxon>Bacteria</taxon>
        <taxon>Pseudomonadati</taxon>
        <taxon>Pseudomonadota</taxon>
        <taxon>Gammaproteobacteria</taxon>
        <taxon>Legionellales</taxon>
        <taxon>Legionellaceae</taxon>
        <taxon>Legionella</taxon>
    </lineage>
</organism>
<evidence type="ECO:0000256" key="1">
    <source>
        <dbReference type="ARBA" id="ARBA00005190"/>
    </source>
</evidence>
<keyword evidence="4 11" id="KW-0808">Transferase</keyword>
<dbReference type="PIRSF" id="PIRSF000538">
    <property type="entry name" value="GlpK"/>
    <property type="match status" value="1"/>
</dbReference>
<evidence type="ECO:0000256" key="4">
    <source>
        <dbReference type="ARBA" id="ARBA00022679"/>
    </source>
</evidence>
<dbReference type="PANTHER" id="PTHR10196:SF78">
    <property type="entry name" value="GLYCEROL KINASE"/>
    <property type="match status" value="1"/>
</dbReference>